<keyword evidence="1" id="KW-1185">Reference proteome</keyword>
<reference evidence="2" key="1">
    <citation type="submission" date="2022-11" db="UniProtKB">
        <authorList>
            <consortium name="WormBaseParasite"/>
        </authorList>
    </citation>
    <scope>IDENTIFICATION</scope>
</reference>
<dbReference type="AlphaFoldDB" id="A0A914D3P7"/>
<dbReference type="WBParaSite" id="ACRNAN_scaffold1765.g27028.t1">
    <property type="protein sequence ID" value="ACRNAN_scaffold1765.g27028.t1"/>
    <property type="gene ID" value="ACRNAN_scaffold1765.g27028"/>
</dbReference>
<evidence type="ECO:0000313" key="2">
    <source>
        <dbReference type="WBParaSite" id="ACRNAN_scaffold1765.g27028.t1"/>
    </source>
</evidence>
<evidence type="ECO:0000313" key="1">
    <source>
        <dbReference type="Proteomes" id="UP000887540"/>
    </source>
</evidence>
<protein>
    <submittedName>
        <fullName evidence="2">Uncharacterized protein</fullName>
    </submittedName>
</protein>
<proteinExistence type="predicted"/>
<dbReference type="Proteomes" id="UP000887540">
    <property type="component" value="Unplaced"/>
</dbReference>
<organism evidence="1 2">
    <name type="scientific">Acrobeloides nanus</name>
    <dbReference type="NCBI Taxonomy" id="290746"/>
    <lineage>
        <taxon>Eukaryota</taxon>
        <taxon>Metazoa</taxon>
        <taxon>Ecdysozoa</taxon>
        <taxon>Nematoda</taxon>
        <taxon>Chromadorea</taxon>
        <taxon>Rhabditida</taxon>
        <taxon>Tylenchina</taxon>
        <taxon>Cephalobomorpha</taxon>
        <taxon>Cephaloboidea</taxon>
        <taxon>Cephalobidae</taxon>
        <taxon>Acrobeloides</taxon>
    </lineage>
</organism>
<accession>A0A914D3P7</accession>
<name>A0A914D3P7_9BILA</name>
<sequence>METNKERYSNVLASEMPLPDWFDHTIYGTYNHSGVVIAKDEASEEETWFMVIENVWNDRRIYYEKLYYVTPDVYKKFKYAKEHLPDSKFYSEKDRKYGRLDLGESIQFIVDDYDRILYYRHAPGKEPYTHSNRDQLLNIWKTQDEPFYKINLPVVVSSGTPRQFYVSNFGTNVKLDDSRLLEIPITNFPTTGVFSIGHTWKKKDLFKPEAEVNVTLLRWNLRVNICPRSFLAMQAPWNGNEFVHHSDRPHDDNFSWVYEKKDVHYKVVPFNELPLHRRVETYHRVDHTHKKILYFCGFFLDDQRRIFSKDAPYEVINLILPRRDFSQESVVKQGATITFEMDFNEFTRSYVVAGFYPWRDAKHWHTIRSMDVVEPSGRKSVLFSMLLTPTEYAGLYFSYHGTFVWDPYQKMNGINLINHRVAAWCRYTPTSRMGRFEVVKATTRDKPNFPDIKVGIGFILASGKVYSRKYANFEIRLGKYAEFLRKTYEPGDWIRFKAIYHEEFYKITHIYDNRPLMKIKMETAETKIGTAYLLTKMKRHPIMFDVFCSDTIGLVEDPDGTYSTFIKKKFREVFRAAAKLLKNKNVFNPCAPEFPRIPKSEDDSIQRQLDEYTRWWKTQPERYNWIDPEKHLNHNLFPYFNYRNGVSYSVTHRHLFDDNWYNVWCIENPDPYGSPLCVCPWEHLPLEKLFSGDDYNIPKVLVEHAINERHKKDDFRRIQIGAPRDQEAERNEAVVSVMNDLETTSLADYYLKKFTDQGNLLGHQ</sequence>